<feature type="compositionally biased region" description="Acidic residues" evidence="3">
    <location>
        <begin position="1263"/>
        <end position="1279"/>
    </location>
</feature>
<feature type="region of interest" description="Disordered" evidence="3">
    <location>
        <begin position="346"/>
        <end position="406"/>
    </location>
</feature>
<dbReference type="SUPFAM" id="SSF47823">
    <property type="entry name" value="lambda integrase-like, N-terminal domain"/>
    <property type="match status" value="1"/>
</dbReference>
<evidence type="ECO:0000313" key="4">
    <source>
        <dbReference type="EMBL" id="CAK9000152.1"/>
    </source>
</evidence>
<dbReference type="InterPro" id="IPR052925">
    <property type="entry name" value="Phage_Integrase-like_Recomb"/>
</dbReference>
<dbReference type="InterPro" id="IPR010998">
    <property type="entry name" value="Integrase_recombinase_N"/>
</dbReference>
<feature type="region of interest" description="Disordered" evidence="3">
    <location>
        <begin position="735"/>
        <end position="791"/>
    </location>
</feature>
<feature type="region of interest" description="Disordered" evidence="3">
    <location>
        <begin position="1254"/>
        <end position="1291"/>
    </location>
</feature>
<dbReference type="Gene3D" id="1.10.443.10">
    <property type="entry name" value="Intergrase catalytic core"/>
    <property type="match status" value="1"/>
</dbReference>
<feature type="region of interest" description="Disordered" evidence="3">
    <location>
        <begin position="818"/>
        <end position="844"/>
    </location>
</feature>
<proteinExistence type="predicted"/>
<accession>A0ABP0IC37</accession>
<dbReference type="SUPFAM" id="SSF56349">
    <property type="entry name" value="DNA breaking-rejoining enzymes"/>
    <property type="match status" value="1"/>
</dbReference>
<protein>
    <recommendedName>
        <fullName evidence="6">Copia protein</fullName>
    </recommendedName>
</protein>
<evidence type="ECO:0008006" key="6">
    <source>
        <dbReference type="Google" id="ProtNLM"/>
    </source>
</evidence>
<sequence length="2829" mass="317594">MYLSFDPDATRGDAQLLLALKGYERVHLCRHDSCPEEGQHFKSYALARQLNPERFHLLSTAAGAQRTGMKTMGWLFSKAHKSAKRLKDYASESEREEVGGCCAHLVRWEGEAGRVCLSDHPCKNGAATDVEMLEEDRGNLPADQQASLCSAHAVRYLTLRATLKCSYGGCQRLGAVSKQGLRLCGVHQEQASTSSRRSSRSRSRARDPHPGEDEGEERAEGEGDDRARRRGRAREEKEEEPPALRRRRVSSPGHTPKSSVQHSLARMGMINSPDRRGDLTYLEEFMEQMADGRELQLGEEDIRKQLAAQAGLTVGDLTRHLYEQATEEQRKGTKGLTKFLAKWRQQAAAQDRPTSLSDWSVVEKERESSAPTPSSMVETPPKRKLALVPPPGIYDPDRKAGAGAEERAGHSEMTDIAKAIQQQTNELATLVKAQQETTTGMGGSLKGLGKTSEELEKYALSASDFVPCTDAELDQFAIESRTGKPLNEQRPTAPTRYEDWLNRVKRQNDIWALVYGVEWTAVREHAINLLGEWHVSAPHKWPLQVLLDVWEELHWRFLEELKEELRKIKRLSGRESMTLQDLKFYALMPDEEGRPPLNLPQTFDLRRPEGWFMSEVMPRIERRQERMLWKMTWEGSGKSRAQGQPAGGDGGLKEERLSLKSLFGPKLTVEETTRAKDRAPTNKEGKLLCWGYLTHLGCSQQGCQRAHEPLRGPFEALDPAVQLQMLRRGGLRRMKAETKESAAEKMKEIRAGVAKDKAAKVQDGKDRRRAGQGEGTKEGEPEGPEKAGGRVHWEAPEAMIQVDYTHQEKEFADLVAGPDSSVFDHVPREAQPHEGRHGSTAPAEAQDMVRKAQALATGPVLGKLQEASDDLYAWASTRVANDPEILFETLMEEMVQYGLGELAAEAAALLEAHGQGMKAGHQARCQLGDTRWEGDGPGRALVHIDGLPWALWDFGEMVNMTEELAGLLGVIEPEKEKRQCVTKVLAAGMHLALEPIELYTQPHQQLGPRPDHDLSDPHRQEYFINRLKAQDSNVQWIASPCTSFCDWCLQNGGTRTFQNPAGQPTAKEQIGNALSEYGARVFETSLLQGGFPIAESSGTSGRYPKQWHLPQWRRLLQRPDVDFIEIDMCAFGLGPPDMPGHFYRHRTGLAFPHHPPLRQALLRLCPGVSGTHQHISLKGNRPGVQVSRCTEAGVYAEAFVRTVVETLVHTLEEPVVDEGGQAGLEDFEYLNEDELQQVAGMAVDEALGVWNGVEVNNPQRDEPEGEVVEDEEDLEGEDTTEPRPETEGEPSTRIVWQDLGLRNRMEVDAERGYVWVHTNEARNDLVVPEELPYPYWPHRFQSERYTRCETRDEWGRLQVAEVYDDWRVQGRGRPPIVPWTGATLFVFADGQAPWVELPVDGQGALMPVEEVKIQGAVRTTGGTSSTHGAPMIGKASMTVANGKVGTRGRGEDWQAVRERGDLLLDLTGSVEKAAMALWVAREQLGRNNLQGADSEELTKLLHPDHLAYLRDIRAQGVPARYQGQRERVTTRPHPRARADMGQVYVQLMKDIAKHRVLVASASHSALKHTVSSPFELVPKMLPNRSLSTEARLVHDQRQVNGGTHKDLHPPAAQPTHEQVARRILWLKARYPGIKVVLAKKDVAGAFRLLWVDPRDVELFAGDVPWRPELMGPGGSAAKFQGLGDLTVIYLVSSFGFSGSPGEWTAWGRATEEVHRNLRPIDSRRDGELHFCGKILVDDMVLVEPVMGLRPWVSSEVYEWAVTQLLGEKAINKLKDAEEGMSLPEARILKGAYLLAQPCFNYGDKNLPLKELQRFRGIANGWSTVVTGLKNELRSADVFLGGVDGGAAVQPKLAQPEGSEARVDEEERSWEALWELFEDCRWLCARSETWATKFGGDIRELLPPLDRLALPGQQGEGPIFVSSDATPEVVAAIDWTNGLACREDVETLKPWIRQVTEAEGQEGGKLAIHLGEMLSFVAFACKVGHLWEGRVVVYAGDNKVVYFWITGRKSGVRAGRLLIRVLNLVEKRHRCRILGGWWRTFHNEDADALTRLEEKQADELMVKKGWDKLDIKESIHQALEDTERFGLCFLSWADQEDRYELMRLRELRVFRTVLRQPDFEYFTGGARDPEHKVIAATIGPDPKGRRVAEFTAYLDSEVFDIAVLEGPTEVRWARLEQWAKSVGWSCVFQEFLTSQLGEAMVRRRVAGFVFPTEKSSEAVEFLMVKSVTPPAMGSYLKKLKEGNCVQTERYEAAINVGQEVMLPVVTAHAWIRQDGERQNVYSLSGPCRWPLTDSLEKGMQRILVQDKTAPVGKVRSLTGEEVWVLQGRRLDEWRNLVELIGEKEAEKEGCRATGRRTALSLISTAAEIVKEGKESKAGMCLDKEDYKSLGILLQWLRRWRRGDFRRALPDRKAGGRDDQMRSVWFWGEELWLGALEDDEMTFGSSEDRKCGGRRRKEVRPVEETGARFIDLNPDFNPDMEIQAQVEEWLEAHLVGDKAASTQKAYATAWGKWCDWSRRQGWLTPFLDHNGDPIHNENKVLGYLGYLGWLGTSVATMKQAVFAIKDAHKRAGHGDTTVKMHRLWIVLNSLEKNSVKKPRRLGVTVQMIKWLGKQMASGADAMGELKVDCRMVHAAVVTAWFFMLRAREFSDSSGVDQEMIVRGQDVSLTTRGQPDENDPQEVTLQFRKTKADQEAFGTCKTMLRTEVEFVCVVTALHRLREVAPRRFGRGPESHMPLFRWASGPVLKRLEVQNLLQRAARALGLPAERFQSHSLRIGGASALYQATGEIEVVKRTGRWTSSAVQRYLHDSGDVLSGLARKMANVDQHVHYT</sequence>
<keyword evidence="2" id="KW-0233">DNA recombination</keyword>
<feature type="compositionally biased region" description="Polar residues" evidence="3">
    <location>
        <begin position="252"/>
        <end position="262"/>
    </location>
</feature>
<evidence type="ECO:0000256" key="2">
    <source>
        <dbReference type="ARBA" id="ARBA00023172"/>
    </source>
</evidence>
<organism evidence="4 5">
    <name type="scientific">Durusdinium trenchii</name>
    <dbReference type="NCBI Taxonomy" id="1381693"/>
    <lineage>
        <taxon>Eukaryota</taxon>
        <taxon>Sar</taxon>
        <taxon>Alveolata</taxon>
        <taxon>Dinophyceae</taxon>
        <taxon>Suessiales</taxon>
        <taxon>Symbiodiniaceae</taxon>
        <taxon>Durusdinium</taxon>
    </lineage>
</organism>
<reference evidence="4 5" key="1">
    <citation type="submission" date="2024-02" db="EMBL/GenBank/DDBJ databases">
        <authorList>
            <person name="Chen Y."/>
            <person name="Shah S."/>
            <person name="Dougan E. K."/>
            <person name="Thang M."/>
            <person name="Chan C."/>
        </authorList>
    </citation>
    <scope>NUCLEOTIDE SEQUENCE [LARGE SCALE GENOMIC DNA]</scope>
</reference>
<feature type="compositionally biased region" description="Basic and acidic residues" evidence="3">
    <location>
        <begin position="204"/>
        <end position="243"/>
    </location>
</feature>
<comment type="caution">
    <text evidence="4">The sequence shown here is derived from an EMBL/GenBank/DDBJ whole genome shotgun (WGS) entry which is preliminary data.</text>
</comment>
<feature type="compositionally biased region" description="Basic and acidic residues" evidence="3">
    <location>
        <begin position="395"/>
        <end position="406"/>
    </location>
</feature>
<gene>
    <name evidence="4" type="ORF">CCMP2556_LOCUS5955</name>
</gene>
<dbReference type="Gene3D" id="1.10.150.130">
    <property type="match status" value="1"/>
</dbReference>
<evidence type="ECO:0000256" key="1">
    <source>
        <dbReference type="ARBA" id="ARBA00023125"/>
    </source>
</evidence>
<dbReference type="PANTHER" id="PTHR34605">
    <property type="entry name" value="PHAGE_INTEGRASE DOMAIN-CONTAINING PROTEIN"/>
    <property type="match status" value="1"/>
</dbReference>
<dbReference type="EMBL" id="CAXAMN010002558">
    <property type="protein sequence ID" value="CAK9000152.1"/>
    <property type="molecule type" value="Genomic_DNA"/>
</dbReference>
<evidence type="ECO:0000256" key="3">
    <source>
        <dbReference type="SAM" id="MobiDB-lite"/>
    </source>
</evidence>
<keyword evidence="5" id="KW-1185">Reference proteome</keyword>
<dbReference type="InterPro" id="IPR011010">
    <property type="entry name" value="DNA_brk_join_enz"/>
</dbReference>
<dbReference type="PANTHER" id="PTHR34605:SF3">
    <property type="entry name" value="P CELL-TYPE AGGLUTINATION PROTEIN MAP4-LIKE-RELATED"/>
    <property type="match status" value="1"/>
</dbReference>
<feature type="region of interest" description="Disordered" evidence="3">
    <location>
        <begin position="187"/>
        <end position="275"/>
    </location>
</feature>
<evidence type="ECO:0000313" key="5">
    <source>
        <dbReference type="Proteomes" id="UP001642484"/>
    </source>
</evidence>
<keyword evidence="1" id="KW-0238">DNA-binding</keyword>
<dbReference type="Proteomes" id="UP001642484">
    <property type="component" value="Unassembled WGS sequence"/>
</dbReference>
<feature type="compositionally biased region" description="Basic and acidic residues" evidence="3">
    <location>
        <begin position="825"/>
        <end position="837"/>
    </location>
</feature>
<dbReference type="InterPro" id="IPR013762">
    <property type="entry name" value="Integrase-like_cat_sf"/>
</dbReference>
<name>A0ABP0IC37_9DINO</name>